<evidence type="ECO:0000256" key="1">
    <source>
        <dbReference type="ARBA" id="ARBA00010617"/>
    </source>
</evidence>
<keyword evidence="3 7" id="KW-0479">Metal-binding</keyword>
<evidence type="ECO:0000256" key="2">
    <source>
        <dbReference type="ARBA" id="ARBA00022617"/>
    </source>
</evidence>
<dbReference type="PANTHER" id="PTHR46696:SF4">
    <property type="entry name" value="BIOTIN BIOSYNTHESIS CYTOCHROME P450"/>
    <property type="match status" value="1"/>
</dbReference>
<evidence type="ECO:0000256" key="3">
    <source>
        <dbReference type="ARBA" id="ARBA00022723"/>
    </source>
</evidence>
<dbReference type="PANTHER" id="PTHR46696">
    <property type="entry name" value="P450, PUTATIVE (EUROFUNG)-RELATED"/>
    <property type="match status" value="1"/>
</dbReference>
<evidence type="ECO:0000313" key="8">
    <source>
        <dbReference type="EMBL" id="MBB6552661.1"/>
    </source>
</evidence>
<dbReference type="Pfam" id="PF00067">
    <property type="entry name" value="p450"/>
    <property type="match status" value="1"/>
</dbReference>
<proteinExistence type="inferred from homology"/>
<accession>A0A7X0U2E3</accession>
<dbReference type="GO" id="GO:0008395">
    <property type="term" value="F:steroid hydroxylase activity"/>
    <property type="evidence" value="ECO:0007669"/>
    <property type="project" value="TreeGrafter"/>
</dbReference>
<sequence>MGGVDVVYNPYDPAVNDEPYPVYARLRARAPLYHNPELGFWALSRYADVSAALTDSSLLSSDHGPMLDPGAWGPHARTFLSFVAMDPPEHTRMRAAISRGFTPRRVAALEPMIRQIARGHIERAVERRTFDFAREIAARLPLDVISELVGVPPSERAHVRGNFGAALTYDPEGRMAEDGLRSIIGLGDYYRSIIAERRKAPRDDLVSVLVADDELTDEDIVAFLFLLIGAGAETTTHLLSAAWYWAWRNPGQRAAAFGGAIEEWMEESLRYDTPAHGIARRLTRDTDWYGVRVPKDSRVWLLIGSANRDETVFPAPDVYDLGRDTARAISFGSGRHYCLGGPLARLEGRIALEELTRAVTPGYDLDPTGIRRTAHGNVRGMVSLPTTVTPV</sequence>
<dbReference type="AlphaFoldDB" id="A0A7X0U2E3"/>
<dbReference type="GO" id="GO:0036199">
    <property type="term" value="F:cholest-4-en-3-one 26-monooxygenase activity"/>
    <property type="evidence" value="ECO:0007669"/>
    <property type="project" value="TreeGrafter"/>
</dbReference>
<organism evidence="8 9">
    <name type="scientific">Nonomuraea rubra</name>
    <dbReference type="NCBI Taxonomy" id="46180"/>
    <lineage>
        <taxon>Bacteria</taxon>
        <taxon>Bacillati</taxon>
        <taxon>Actinomycetota</taxon>
        <taxon>Actinomycetes</taxon>
        <taxon>Streptosporangiales</taxon>
        <taxon>Streptosporangiaceae</taxon>
        <taxon>Nonomuraea</taxon>
    </lineage>
</organism>
<dbReference type="Proteomes" id="UP000565579">
    <property type="component" value="Unassembled WGS sequence"/>
</dbReference>
<comment type="similarity">
    <text evidence="1 7">Belongs to the cytochrome P450 family.</text>
</comment>
<evidence type="ECO:0000256" key="4">
    <source>
        <dbReference type="ARBA" id="ARBA00023002"/>
    </source>
</evidence>
<protein>
    <submittedName>
        <fullName evidence="8">Cytochrome P450</fullName>
    </submittedName>
</protein>
<dbReference type="InterPro" id="IPR001128">
    <property type="entry name" value="Cyt_P450"/>
</dbReference>
<dbReference type="GO" id="GO:0005506">
    <property type="term" value="F:iron ion binding"/>
    <property type="evidence" value="ECO:0007669"/>
    <property type="project" value="InterPro"/>
</dbReference>
<evidence type="ECO:0000256" key="7">
    <source>
        <dbReference type="RuleBase" id="RU000461"/>
    </source>
</evidence>
<evidence type="ECO:0000256" key="5">
    <source>
        <dbReference type="ARBA" id="ARBA00023004"/>
    </source>
</evidence>
<dbReference type="EMBL" id="JACHMI010000001">
    <property type="protein sequence ID" value="MBB6552661.1"/>
    <property type="molecule type" value="Genomic_DNA"/>
</dbReference>
<gene>
    <name evidence="8" type="ORF">HD593_007456</name>
</gene>
<dbReference type="SUPFAM" id="SSF48264">
    <property type="entry name" value="Cytochrome P450"/>
    <property type="match status" value="1"/>
</dbReference>
<keyword evidence="2 7" id="KW-0349">Heme</keyword>
<dbReference type="RefSeq" id="WP_185106558.1">
    <property type="nucleotide sequence ID" value="NZ_JACHMI010000001.1"/>
</dbReference>
<dbReference type="Gene3D" id="1.10.630.10">
    <property type="entry name" value="Cytochrome P450"/>
    <property type="match status" value="1"/>
</dbReference>
<keyword evidence="5 7" id="KW-0408">Iron</keyword>
<dbReference type="GO" id="GO:0006707">
    <property type="term" value="P:cholesterol catabolic process"/>
    <property type="evidence" value="ECO:0007669"/>
    <property type="project" value="TreeGrafter"/>
</dbReference>
<dbReference type="PROSITE" id="PS00086">
    <property type="entry name" value="CYTOCHROME_P450"/>
    <property type="match status" value="1"/>
</dbReference>
<evidence type="ECO:0000256" key="6">
    <source>
        <dbReference type="ARBA" id="ARBA00023033"/>
    </source>
</evidence>
<name>A0A7X0U2E3_9ACTN</name>
<dbReference type="PRINTS" id="PR00359">
    <property type="entry name" value="BP450"/>
</dbReference>
<dbReference type="InterPro" id="IPR002397">
    <property type="entry name" value="Cyt_P450_B"/>
</dbReference>
<keyword evidence="9" id="KW-1185">Reference proteome</keyword>
<keyword evidence="6 7" id="KW-0503">Monooxygenase</keyword>
<dbReference type="InterPro" id="IPR036396">
    <property type="entry name" value="Cyt_P450_sf"/>
</dbReference>
<reference evidence="8 9" key="1">
    <citation type="submission" date="2020-08" db="EMBL/GenBank/DDBJ databases">
        <title>Sequencing the genomes of 1000 actinobacteria strains.</title>
        <authorList>
            <person name="Klenk H.-P."/>
        </authorList>
    </citation>
    <scope>NUCLEOTIDE SEQUENCE [LARGE SCALE GENOMIC DNA]</scope>
    <source>
        <strain evidence="8 9">DSM 43768</strain>
    </source>
</reference>
<evidence type="ECO:0000313" key="9">
    <source>
        <dbReference type="Proteomes" id="UP000565579"/>
    </source>
</evidence>
<comment type="caution">
    <text evidence="8">The sequence shown here is derived from an EMBL/GenBank/DDBJ whole genome shotgun (WGS) entry which is preliminary data.</text>
</comment>
<dbReference type="GO" id="GO:0020037">
    <property type="term" value="F:heme binding"/>
    <property type="evidence" value="ECO:0007669"/>
    <property type="project" value="InterPro"/>
</dbReference>
<dbReference type="FunFam" id="1.10.630.10:FF:000018">
    <property type="entry name" value="Cytochrome P450 monooxygenase"/>
    <property type="match status" value="1"/>
</dbReference>
<keyword evidence="4 7" id="KW-0560">Oxidoreductase</keyword>
<dbReference type="InterPro" id="IPR017972">
    <property type="entry name" value="Cyt_P450_CS"/>
</dbReference>